<gene>
    <name evidence="5" type="ORF">J2Z35_001971</name>
</gene>
<evidence type="ECO:0000259" key="4">
    <source>
        <dbReference type="PROSITE" id="PS51930"/>
    </source>
</evidence>
<dbReference type="RefSeq" id="WP_209661223.1">
    <property type="nucleotide sequence ID" value="NZ_JAGGLI010000022.1"/>
</dbReference>
<dbReference type="CDD" id="cd07045">
    <property type="entry name" value="BMC_CcmK_like"/>
    <property type="match status" value="1"/>
</dbReference>
<comment type="similarity">
    <text evidence="3">Belongs to the bacterial microcompartments protein family.</text>
</comment>
<dbReference type="SUPFAM" id="SSF143414">
    <property type="entry name" value="CcmK-like"/>
    <property type="match status" value="1"/>
</dbReference>
<dbReference type="PROSITE" id="PS51930">
    <property type="entry name" value="BMC_2"/>
    <property type="match status" value="1"/>
</dbReference>
<feature type="domain" description="BMC" evidence="4">
    <location>
        <begin position="4"/>
        <end position="88"/>
    </location>
</feature>
<name>A0ABS4KLE7_9FIRM</name>
<dbReference type="PANTHER" id="PTHR33941">
    <property type="entry name" value="PROPANEDIOL UTILIZATION PROTEIN PDUA"/>
    <property type="match status" value="1"/>
</dbReference>
<keyword evidence="2" id="KW-1283">Bacterial microcompartment</keyword>
<dbReference type="Pfam" id="PF00936">
    <property type="entry name" value="BMC"/>
    <property type="match status" value="1"/>
</dbReference>
<dbReference type="SMART" id="SM00877">
    <property type="entry name" value="BMC"/>
    <property type="match status" value="1"/>
</dbReference>
<evidence type="ECO:0000256" key="2">
    <source>
        <dbReference type="ARBA" id="ARBA00024446"/>
    </source>
</evidence>
<proteinExistence type="inferred from homology"/>
<dbReference type="InterPro" id="IPR037233">
    <property type="entry name" value="CcmK-like_sf"/>
</dbReference>
<evidence type="ECO:0000256" key="3">
    <source>
        <dbReference type="PROSITE-ProRule" id="PRU01278"/>
    </source>
</evidence>
<dbReference type="Proteomes" id="UP001314903">
    <property type="component" value="Unassembled WGS sequence"/>
</dbReference>
<dbReference type="EMBL" id="JAGGLI010000022">
    <property type="protein sequence ID" value="MBP2028170.1"/>
    <property type="molecule type" value="Genomic_DNA"/>
</dbReference>
<evidence type="ECO:0000313" key="5">
    <source>
        <dbReference type="EMBL" id="MBP2028170.1"/>
    </source>
</evidence>
<organism evidence="5 6">
    <name type="scientific">Acetoanaerobium pronyense</name>
    <dbReference type="NCBI Taxonomy" id="1482736"/>
    <lineage>
        <taxon>Bacteria</taxon>
        <taxon>Bacillati</taxon>
        <taxon>Bacillota</taxon>
        <taxon>Clostridia</taxon>
        <taxon>Peptostreptococcales</taxon>
        <taxon>Filifactoraceae</taxon>
        <taxon>Acetoanaerobium</taxon>
    </lineage>
</organism>
<dbReference type="InterPro" id="IPR050575">
    <property type="entry name" value="BMC_shell"/>
</dbReference>
<dbReference type="InterPro" id="IPR044872">
    <property type="entry name" value="CcmK/CsoS1_BMC"/>
</dbReference>
<dbReference type="InterPro" id="IPR000249">
    <property type="entry name" value="BMC_dom"/>
</dbReference>
<evidence type="ECO:0000256" key="1">
    <source>
        <dbReference type="ARBA" id="ARBA00024322"/>
    </source>
</evidence>
<comment type="subcellular location">
    <subcellularLocation>
        <location evidence="1">Bacterial microcompartment</location>
    </subcellularLocation>
</comment>
<sequence>MGKSIGIIETYGAVGCYVAADTALKAASVNMISKELVSAGLVTITLEGDVGSVYAAVEAAVEAVKRLQIAVTGHVIPRLSDEVMEMIEPKKNDSKLANLNDEPIKTESKSPEFNVNETVRFEDKDYFVFKKGGIDRLKVVQLRRLARELQIDSMDRGKIKFANKSELLSAIRKSKGGK</sequence>
<protein>
    <submittedName>
        <fullName evidence="5">Microcompartment protein CcmL/EutN</fullName>
    </submittedName>
</protein>
<evidence type="ECO:0000313" key="6">
    <source>
        <dbReference type="Proteomes" id="UP001314903"/>
    </source>
</evidence>
<keyword evidence="6" id="KW-1185">Reference proteome</keyword>
<reference evidence="5 6" key="1">
    <citation type="submission" date="2021-03" db="EMBL/GenBank/DDBJ databases">
        <title>Genomic Encyclopedia of Type Strains, Phase IV (KMG-IV): sequencing the most valuable type-strain genomes for metagenomic binning, comparative biology and taxonomic classification.</title>
        <authorList>
            <person name="Goeker M."/>
        </authorList>
    </citation>
    <scope>NUCLEOTIDE SEQUENCE [LARGE SCALE GENOMIC DNA]</scope>
    <source>
        <strain evidence="5 6">DSM 27512</strain>
    </source>
</reference>
<dbReference type="Gene3D" id="3.30.70.1710">
    <property type="match status" value="1"/>
</dbReference>
<dbReference type="PANTHER" id="PTHR33941:SF11">
    <property type="entry name" value="BACTERIAL MICROCOMPARTMENT SHELL PROTEIN PDUJ"/>
    <property type="match status" value="1"/>
</dbReference>
<comment type="caution">
    <text evidence="5">The sequence shown here is derived from an EMBL/GenBank/DDBJ whole genome shotgun (WGS) entry which is preliminary data.</text>
</comment>
<accession>A0ABS4KLE7</accession>